<dbReference type="InterPro" id="IPR029063">
    <property type="entry name" value="SAM-dependent_MTases_sf"/>
</dbReference>
<comment type="caution">
    <text evidence="2">The sequence shown here is derived from an EMBL/GenBank/DDBJ whole genome shotgun (WGS) entry which is preliminary data.</text>
</comment>
<name>A0ABT0PUY2_9FLAO</name>
<dbReference type="CDD" id="cd02440">
    <property type="entry name" value="AdoMet_MTases"/>
    <property type="match status" value="1"/>
</dbReference>
<dbReference type="GO" id="GO:0032259">
    <property type="term" value="P:methylation"/>
    <property type="evidence" value="ECO:0007669"/>
    <property type="project" value="UniProtKB-KW"/>
</dbReference>
<gene>
    <name evidence="2" type="ORF">M3P19_09570</name>
</gene>
<evidence type="ECO:0000256" key="1">
    <source>
        <dbReference type="ARBA" id="ARBA00022679"/>
    </source>
</evidence>
<keyword evidence="2" id="KW-0489">Methyltransferase</keyword>
<evidence type="ECO:0000313" key="3">
    <source>
        <dbReference type="Proteomes" id="UP001203607"/>
    </source>
</evidence>
<organism evidence="2 3">
    <name type="scientific">Flagellimonas spongiicola</name>
    <dbReference type="NCBI Taxonomy" id="2942208"/>
    <lineage>
        <taxon>Bacteria</taxon>
        <taxon>Pseudomonadati</taxon>
        <taxon>Bacteroidota</taxon>
        <taxon>Flavobacteriia</taxon>
        <taxon>Flavobacteriales</taxon>
        <taxon>Flavobacteriaceae</taxon>
        <taxon>Flagellimonas</taxon>
    </lineage>
</organism>
<reference evidence="2 3" key="1">
    <citation type="submission" date="2022-05" db="EMBL/GenBank/DDBJ databases">
        <authorList>
            <person name="Park J.-S."/>
        </authorList>
    </citation>
    <scope>NUCLEOTIDE SEQUENCE [LARGE SCALE GENOMIC DNA]</scope>
    <source>
        <strain evidence="2 3">2012CJ35-5</strain>
    </source>
</reference>
<dbReference type="Gene3D" id="3.40.50.150">
    <property type="entry name" value="Vaccinia Virus protein VP39"/>
    <property type="match status" value="1"/>
</dbReference>
<sequence length="276" mass="32175">MELKVSTKDYSVTKEDFDLYYDTDREMLITKPQPENLARYYQSDKYISHTDSRATLIDRLYQFVKRRNLKNKIQSIDKQGVKDKSLLDFGAGTGDFLKAAEARDYKVLGIEPNAAARQKAENKGVTLVSNLEELKEKGFGVITLWHVLEHLPNLDEQISGIKQVLDKDGLLVVAVPNHRSYDAAYYKEFWAAYDVPRHLWHFSRTSIEKIFAKHQMKVVGTKPMRYDAFYVSLLSEKYKGNHLYFFNAFWIGMWSNIKAIFTKEHSSIIYYLKNTN</sequence>
<keyword evidence="1" id="KW-0808">Transferase</keyword>
<dbReference type="PANTHER" id="PTHR43861">
    <property type="entry name" value="TRANS-ACONITATE 2-METHYLTRANSFERASE-RELATED"/>
    <property type="match status" value="1"/>
</dbReference>
<dbReference type="PANTHER" id="PTHR43861:SF3">
    <property type="entry name" value="PUTATIVE (AFU_ORTHOLOGUE AFUA_2G14390)-RELATED"/>
    <property type="match status" value="1"/>
</dbReference>
<evidence type="ECO:0000313" key="2">
    <source>
        <dbReference type="EMBL" id="MCL6274258.1"/>
    </source>
</evidence>
<dbReference type="EMBL" id="JAMFMA010000002">
    <property type="protein sequence ID" value="MCL6274258.1"/>
    <property type="molecule type" value="Genomic_DNA"/>
</dbReference>
<keyword evidence="3" id="KW-1185">Reference proteome</keyword>
<proteinExistence type="predicted"/>
<protein>
    <submittedName>
        <fullName evidence="2">Class I SAM-dependent methyltransferase</fullName>
    </submittedName>
</protein>
<accession>A0ABT0PUY2</accession>
<dbReference type="GO" id="GO:0008168">
    <property type="term" value="F:methyltransferase activity"/>
    <property type="evidence" value="ECO:0007669"/>
    <property type="project" value="UniProtKB-KW"/>
</dbReference>
<dbReference type="Pfam" id="PF13489">
    <property type="entry name" value="Methyltransf_23"/>
    <property type="match status" value="1"/>
</dbReference>
<dbReference type="Proteomes" id="UP001203607">
    <property type="component" value="Unassembled WGS sequence"/>
</dbReference>
<dbReference type="SUPFAM" id="SSF53335">
    <property type="entry name" value="S-adenosyl-L-methionine-dependent methyltransferases"/>
    <property type="match status" value="1"/>
</dbReference>